<feature type="region of interest" description="Disordered" evidence="1">
    <location>
        <begin position="10"/>
        <end position="31"/>
    </location>
</feature>
<feature type="compositionally biased region" description="Low complexity" evidence="1">
    <location>
        <begin position="179"/>
        <end position="191"/>
    </location>
</feature>
<feature type="region of interest" description="Disordered" evidence="1">
    <location>
        <begin position="153"/>
        <end position="194"/>
    </location>
</feature>
<comment type="caution">
    <text evidence="2">The sequence shown here is derived from an EMBL/GenBank/DDBJ whole genome shotgun (WGS) entry which is preliminary data.</text>
</comment>
<feature type="region of interest" description="Disordered" evidence="1">
    <location>
        <begin position="108"/>
        <end position="127"/>
    </location>
</feature>
<evidence type="ECO:0000256" key="1">
    <source>
        <dbReference type="SAM" id="MobiDB-lite"/>
    </source>
</evidence>
<sequence>MATVLLNRFESETPDTEKVHNSSNDAPRTTGGRKVLAFKRSLKAQASNFHLRLTKNYTGHVPKSKILQSSRHLTVSSRVSQFETTAALDALITKSKGPRGFPARQFLDGLNNRDEIPPKKPETPKIRYSGLLGNRTTIKNRIALWEDKTSNNSPAFQMFSRSNSCTSGESVHRTPTEHSSTQRSSQSSQGGFSDGGEVSFDTIKFLDVHSSPVKARLMNLPSRNPHKHVPVAASFSSRKSNCTAIIHTNEPFNTLETIRFPKKRPNLEKSEFRADSHDKSLPRSFRSDLTTEIHENEPLNTLDTQRKCSKYLLRADFDPRLSSTSSISFSTASDNEYTYDTARRSVFLSTNKSVDTKSLRRTSSAYDLDILNAIPEERDVALPHRRLSKGRCPGRLHNYLHRRENPSFIANNDSRIDFSGSPLILGDLLSGDLSVMHESYLTDSSFNLSFIDEGFGDGPDNFIKNDSNVPSEWAQKPTLNEPFSSKPFSPFPPPARLPPPITNAPSPREDNISAAPSLVSRFVLAVKHIEPVKAHVVPPLVTTDYAYTSKSKNIIEKNLDRLYLKLSRFTGGKISGKFEEEVVDFSPPEYEEQSYKLSKEVVEKILNFPQLCRSLTI</sequence>
<evidence type="ECO:0000313" key="2">
    <source>
        <dbReference type="EMBL" id="OLL26545.1"/>
    </source>
</evidence>
<dbReference type="EMBL" id="LXFE01000167">
    <property type="protein sequence ID" value="OLL26545.1"/>
    <property type="molecule type" value="Genomic_DNA"/>
</dbReference>
<organism evidence="2 3">
    <name type="scientific">Neolecta irregularis (strain DAH-3)</name>
    <dbReference type="NCBI Taxonomy" id="1198029"/>
    <lineage>
        <taxon>Eukaryota</taxon>
        <taxon>Fungi</taxon>
        <taxon>Dikarya</taxon>
        <taxon>Ascomycota</taxon>
        <taxon>Taphrinomycotina</taxon>
        <taxon>Neolectales</taxon>
        <taxon>Neolectaceae</taxon>
        <taxon>Neolecta</taxon>
    </lineage>
</organism>
<reference evidence="2 3" key="1">
    <citation type="submission" date="2016-04" db="EMBL/GenBank/DDBJ databases">
        <title>Evolutionary innovation and constraint leading to complex multicellularity in the Ascomycota.</title>
        <authorList>
            <person name="Cisse O."/>
            <person name="Nguyen A."/>
            <person name="Hewitt D.A."/>
            <person name="Jedd G."/>
            <person name="Stajich J.E."/>
        </authorList>
    </citation>
    <scope>NUCLEOTIDE SEQUENCE [LARGE SCALE GENOMIC DNA]</scope>
    <source>
        <strain evidence="2 3">DAH-3</strain>
    </source>
</reference>
<accession>A0A1U7LV36</accession>
<protein>
    <submittedName>
        <fullName evidence="2">Uncharacterized protein</fullName>
    </submittedName>
</protein>
<evidence type="ECO:0000313" key="3">
    <source>
        <dbReference type="Proteomes" id="UP000186594"/>
    </source>
</evidence>
<feature type="compositionally biased region" description="Basic and acidic residues" evidence="1">
    <location>
        <begin position="111"/>
        <end position="125"/>
    </location>
</feature>
<feature type="compositionally biased region" description="Polar residues" evidence="1">
    <location>
        <begin position="153"/>
        <end position="169"/>
    </location>
</feature>
<gene>
    <name evidence="2" type="ORF">NEOLI_000266</name>
</gene>
<dbReference type="Proteomes" id="UP000186594">
    <property type="component" value="Unassembled WGS sequence"/>
</dbReference>
<feature type="compositionally biased region" description="Basic and acidic residues" evidence="1">
    <location>
        <begin position="10"/>
        <end position="20"/>
    </location>
</feature>
<keyword evidence="3" id="KW-1185">Reference proteome</keyword>
<name>A0A1U7LV36_NEOID</name>
<dbReference type="AlphaFoldDB" id="A0A1U7LV36"/>
<proteinExistence type="predicted"/>